<dbReference type="EC" id="2.5.1.47" evidence="4 12"/>
<sequence>LIGWTPLVETKRISAKEGALARIVVKLEGYQPGCSVKDRMALSMIIDAENKGLLIPGVSTIVEPTSGNTGIALALVAAVRGYKVVAVMPSSYSIERRMILKAFGAQVILTDPALGFAFLFDKARELAKTLPNACMLDQAQNPCNPQAHFDSTGPEIWEDTAGKVDIFMSGCGTGGTLSGAGKYLKSRNPEIQVMAVEPAESPVLSGGVKGPHGIQGIGPGFIPDVTDTSIIDRVVTVTTEEALDWTRRLASEEGLLVGISSGAAFAGAIKIAKSPENAGKMIVVILPSAGERYLSTPLFAEIRDECEKMEVISA</sequence>
<feature type="binding site" evidence="10">
    <location>
        <position position="260"/>
    </location>
    <ligand>
        <name>pyridoxal 5'-phosphate</name>
        <dbReference type="ChEBI" id="CHEBI:597326"/>
    </ligand>
</feature>
<dbReference type="Pfam" id="PF00291">
    <property type="entry name" value="PALP"/>
    <property type="match status" value="1"/>
</dbReference>
<evidence type="ECO:0000256" key="10">
    <source>
        <dbReference type="PIRSR" id="PIRSR605856-50"/>
    </source>
</evidence>
<evidence type="ECO:0000256" key="7">
    <source>
        <dbReference type="ARBA" id="ARBA00022898"/>
    </source>
</evidence>
<dbReference type="CDD" id="cd01561">
    <property type="entry name" value="CBS_like"/>
    <property type="match status" value="1"/>
</dbReference>
<keyword evidence="6 12" id="KW-0808">Transferase</keyword>
<evidence type="ECO:0000256" key="11">
    <source>
        <dbReference type="PIRSR" id="PIRSR605856-51"/>
    </source>
</evidence>
<feature type="non-terminal residue" evidence="14">
    <location>
        <position position="1"/>
    </location>
</feature>
<evidence type="ECO:0000259" key="13">
    <source>
        <dbReference type="Pfam" id="PF00291"/>
    </source>
</evidence>
<dbReference type="STRING" id="88036.D8S9M4"/>
<dbReference type="InterPro" id="IPR036052">
    <property type="entry name" value="TrpB-like_PALP_sf"/>
</dbReference>
<organism evidence="15">
    <name type="scientific">Selaginella moellendorffii</name>
    <name type="common">Spikemoss</name>
    <dbReference type="NCBI Taxonomy" id="88036"/>
    <lineage>
        <taxon>Eukaryota</taxon>
        <taxon>Viridiplantae</taxon>
        <taxon>Streptophyta</taxon>
        <taxon>Embryophyta</taxon>
        <taxon>Tracheophyta</taxon>
        <taxon>Lycopodiopsida</taxon>
        <taxon>Selaginellales</taxon>
        <taxon>Selaginellaceae</taxon>
        <taxon>Selaginella</taxon>
    </lineage>
</organism>
<evidence type="ECO:0000256" key="4">
    <source>
        <dbReference type="ARBA" id="ARBA00012681"/>
    </source>
</evidence>
<comment type="catalytic activity">
    <reaction evidence="9 12">
        <text>O-acetyl-L-serine + hydrogen sulfide = L-cysteine + acetate</text>
        <dbReference type="Rhea" id="RHEA:14829"/>
        <dbReference type="ChEBI" id="CHEBI:29919"/>
        <dbReference type="ChEBI" id="CHEBI:30089"/>
        <dbReference type="ChEBI" id="CHEBI:35235"/>
        <dbReference type="ChEBI" id="CHEBI:58340"/>
        <dbReference type="EC" id="2.5.1.47"/>
    </reaction>
</comment>
<dbReference type="InterPro" id="IPR005856">
    <property type="entry name" value="Cys_synth"/>
</dbReference>
<dbReference type="Gramene" id="EFJ18842">
    <property type="protein sequence ID" value="EFJ18842"/>
    <property type="gene ID" value="SELMODRAFT_112135"/>
</dbReference>
<keyword evidence="8 12" id="KW-0198">Cysteine biosynthesis</keyword>
<evidence type="ECO:0000256" key="3">
    <source>
        <dbReference type="ARBA" id="ARBA00007103"/>
    </source>
</evidence>
<evidence type="ECO:0000256" key="9">
    <source>
        <dbReference type="ARBA" id="ARBA00047931"/>
    </source>
</evidence>
<dbReference type="InParanoid" id="D8S9M4"/>
<gene>
    <name evidence="14" type="ORF">SELMODRAFT_112135</name>
</gene>
<evidence type="ECO:0000256" key="2">
    <source>
        <dbReference type="ARBA" id="ARBA00004962"/>
    </source>
</evidence>
<reference evidence="14 15" key="1">
    <citation type="journal article" date="2011" name="Science">
        <title>The Selaginella genome identifies genetic changes associated with the evolution of vascular plants.</title>
        <authorList>
            <person name="Banks J.A."/>
            <person name="Nishiyama T."/>
            <person name="Hasebe M."/>
            <person name="Bowman J.L."/>
            <person name="Gribskov M."/>
            <person name="dePamphilis C."/>
            <person name="Albert V.A."/>
            <person name="Aono N."/>
            <person name="Aoyama T."/>
            <person name="Ambrose B.A."/>
            <person name="Ashton N.W."/>
            <person name="Axtell M.J."/>
            <person name="Barker E."/>
            <person name="Barker M.S."/>
            <person name="Bennetzen J.L."/>
            <person name="Bonawitz N.D."/>
            <person name="Chapple C."/>
            <person name="Cheng C."/>
            <person name="Correa L.G."/>
            <person name="Dacre M."/>
            <person name="DeBarry J."/>
            <person name="Dreyer I."/>
            <person name="Elias M."/>
            <person name="Engstrom E.M."/>
            <person name="Estelle M."/>
            <person name="Feng L."/>
            <person name="Finet C."/>
            <person name="Floyd S.K."/>
            <person name="Frommer W.B."/>
            <person name="Fujita T."/>
            <person name="Gramzow L."/>
            <person name="Gutensohn M."/>
            <person name="Harholt J."/>
            <person name="Hattori M."/>
            <person name="Heyl A."/>
            <person name="Hirai T."/>
            <person name="Hiwatashi Y."/>
            <person name="Ishikawa M."/>
            <person name="Iwata M."/>
            <person name="Karol K.G."/>
            <person name="Koehler B."/>
            <person name="Kolukisaoglu U."/>
            <person name="Kubo M."/>
            <person name="Kurata T."/>
            <person name="Lalonde S."/>
            <person name="Li K."/>
            <person name="Li Y."/>
            <person name="Litt A."/>
            <person name="Lyons E."/>
            <person name="Manning G."/>
            <person name="Maruyama T."/>
            <person name="Michael T.P."/>
            <person name="Mikami K."/>
            <person name="Miyazaki S."/>
            <person name="Morinaga S."/>
            <person name="Murata T."/>
            <person name="Mueller-Roeber B."/>
            <person name="Nelson D.R."/>
            <person name="Obara M."/>
            <person name="Oguri Y."/>
            <person name="Olmstead R.G."/>
            <person name="Onodera N."/>
            <person name="Petersen B.L."/>
            <person name="Pils B."/>
            <person name="Prigge M."/>
            <person name="Rensing S.A."/>
            <person name="Riano-Pachon D.M."/>
            <person name="Roberts A.W."/>
            <person name="Sato Y."/>
            <person name="Scheller H.V."/>
            <person name="Schulz B."/>
            <person name="Schulz C."/>
            <person name="Shakirov E.V."/>
            <person name="Shibagaki N."/>
            <person name="Shinohara N."/>
            <person name="Shippen D.E."/>
            <person name="Soerensen I."/>
            <person name="Sotooka R."/>
            <person name="Sugimoto N."/>
            <person name="Sugita M."/>
            <person name="Sumikawa N."/>
            <person name="Tanurdzic M."/>
            <person name="Theissen G."/>
            <person name="Ulvskov P."/>
            <person name="Wakazuki S."/>
            <person name="Weng J.K."/>
            <person name="Willats W.W."/>
            <person name="Wipf D."/>
            <person name="Wolf P.G."/>
            <person name="Yang L."/>
            <person name="Zimmer A.D."/>
            <person name="Zhu Q."/>
            <person name="Mitros T."/>
            <person name="Hellsten U."/>
            <person name="Loque D."/>
            <person name="Otillar R."/>
            <person name="Salamov A."/>
            <person name="Schmutz J."/>
            <person name="Shapiro H."/>
            <person name="Lindquist E."/>
            <person name="Lucas S."/>
            <person name="Rokhsar D."/>
            <person name="Grigoriev I.V."/>
        </authorList>
    </citation>
    <scope>NUCLEOTIDE SEQUENCE [LARGE SCALE GENOMIC DNA]</scope>
</reference>
<dbReference type="Proteomes" id="UP000001514">
    <property type="component" value="Unassembled WGS sequence"/>
</dbReference>
<dbReference type="Gene3D" id="3.40.50.1100">
    <property type="match status" value="2"/>
</dbReference>
<keyword evidence="7 10" id="KW-0663">Pyridoxal phosphate</keyword>
<dbReference type="OrthoDB" id="10259545at2759"/>
<evidence type="ECO:0000256" key="6">
    <source>
        <dbReference type="ARBA" id="ARBA00022679"/>
    </source>
</evidence>
<dbReference type="NCBIfam" id="TIGR01139">
    <property type="entry name" value="cysK"/>
    <property type="match status" value="1"/>
</dbReference>
<evidence type="ECO:0000256" key="1">
    <source>
        <dbReference type="ARBA" id="ARBA00001933"/>
    </source>
</evidence>
<dbReference type="SUPFAM" id="SSF53686">
    <property type="entry name" value="Tryptophan synthase beta subunit-like PLP-dependent enzymes"/>
    <property type="match status" value="1"/>
</dbReference>
<keyword evidence="15" id="KW-1185">Reference proteome</keyword>
<name>D8S9M4_SELML</name>
<dbReference type="InterPro" id="IPR005859">
    <property type="entry name" value="CysK"/>
</dbReference>
<dbReference type="GO" id="GO:0005737">
    <property type="term" value="C:cytoplasm"/>
    <property type="evidence" value="ECO:0000318"/>
    <property type="project" value="GO_Central"/>
</dbReference>
<accession>D8S9M4</accession>
<comment type="cofactor">
    <cofactor evidence="1 10 12">
        <name>pyridoxal 5'-phosphate</name>
        <dbReference type="ChEBI" id="CHEBI:597326"/>
    </cofactor>
</comment>
<dbReference type="InterPro" id="IPR050214">
    <property type="entry name" value="Cys_Synth/Cystath_Beta-Synth"/>
</dbReference>
<evidence type="ECO:0000256" key="8">
    <source>
        <dbReference type="ARBA" id="ARBA00023192"/>
    </source>
</evidence>
<dbReference type="HOGENOM" id="CLU_021018_1_0_1"/>
<dbReference type="FunFam" id="3.40.50.1100:FF:000067">
    <property type="entry name" value="Cysteine synthase"/>
    <property type="match status" value="1"/>
</dbReference>
<keyword evidence="5 12" id="KW-0028">Amino-acid biosynthesis</keyword>
<evidence type="ECO:0000313" key="15">
    <source>
        <dbReference type="Proteomes" id="UP000001514"/>
    </source>
</evidence>
<feature type="binding site" evidence="10">
    <location>
        <position position="68"/>
    </location>
    <ligand>
        <name>pyridoxal 5'-phosphate</name>
        <dbReference type="ChEBI" id="CHEBI:597326"/>
    </ligand>
</feature>
<dbReference type="GO" id="GO:0004124">
    <property type="term" value="F:cysteine synthase activity"/>
    <property type="evidence" value="ECO:0000318"/>
    <property type="project" value="GO_Central"/>
</dbReference>
<evidence type="ECO:0000256" key="5">
    <source>
        <dbReference type="ARBA" id="ARBA00022605"/>
    </source>
</evidence>
<dbReference type="AlphaFoldDB" id="D8S9M4"/>
<protein>
    <recommendedName>
        <fullName evidence="4 12">Cysteine synthase</fullName>
        <ecNumber evidence="4 12">2.5.1.47</ecNumber>
    </recommendedName>
</protein>
<dbReference type="PANTHER" id="PTHR10314">
    <property type="entry name" value="CYSTATHIONINE BETA-SYNTHASE"/>
    <property type="match status" value="1"/>
</dbReference>
<dbReference type="PROSITE" id="PS00901">
    <property type="entry name" value="CYS_SYNTHASE"/>
    <property type="match status" value="1"/>
</dbReference>
<feature type="binding site" evidence="10">
    <location>
        <begin position="172"/>
        <end position="176"/>
    </location>
    <ligand>
        <name>pyridoxal 5'-phosphate</name>
        <dbReference type="ChEBI" id="CHEBI:597326"/>
    </ligand>
</feature>
<dbReference type="EMBL" id="GL377608">
    <property type="protein sequence ID" value="EFJ18842.1"/>
    <property type="molecule type" value="Genomic_DNA"/>
</dbReference>
<dbReference type="eggNOG" id="KOG1252">
    <property type="taxonomic scope" value="Eukaryota"/>
</dbReference>
<dbReference type="GO" id="GO:0006535">
    <property type="term" value="P:cysteine biosynthetic process from serine"/>
    <property type="evidence" value="ECO:0000318"/>
    <property type="project" value="GO_Central"/>
</dbReference>
<dbReference type="OMA" id="ERYIICR"/>
<proteinExistence type="inferred from homology"/>
<evidence type="ECO:0000313" key="14">
    <source>
        <dbReference type="EMBL" id="EFJ18842.1"/>
    </source>
</evidence>
<comment type="similarity">
    <text evidence="3 12">Belongs to the cysteine synthase/cystathionine beta-synthase family.</text>
</comment>
<dbReference type="InterPro" id="IPR001216">
    <property type="entry name" value="P-phosphate_BS"/>
</dbReference>
<evidence type="ECO:0000256" key="12">
    <source>
        <dbReference type="RuleBase" id="RU003985"/>
    </source>
</evidence>
<dbReference type="NCBIfam" id="TIGR01136">
    <property type="entry name" value="cysKM"/>
    <property type="match status" value="1"/>
</dbReference>
<dbReference type="InterPro" id="IPR001926">
    <property type="entry name" value="TrpB-like_PALP"/>
</dbReference>
<feature type="modified residue" description="N6-(pyridoxal phosphate)lysine" evidence="11">
    <location>
        <position position="37"/>
    </location>
</feature>
<dbReference type="KEGG" id="smo:SELMODRAFT_112135"/>
<feature type="domain" description="Tryptophan synthase beta chain-like PALP" evidence="13">
    <location>
        <begin position="2"/>
        <end position="287"/>
    </location>
</feature>
<comment type="pathway">
    <text evidence="2">Amino-acid biosynthesis; L-cysteine biosynthesis; L-cysteine from L-serine: step 2/2.</text>
</comment>